<dbReference type="HOGENOM" id="CLU_2644917_0_0_1"/>
<protein>
    <submittedName>
        <fullName evidence="2">Uncharacterized protein</fullName>
    </submittedName>
</protein>
<dbReference type="Proteomes" id="UP000008062">
    <property type="component" value="Chromosome 12"/>
</dbReference>
<feature type="non-terminal residue" evidence="2">
    <location>
        <position position="1"/>
    </location>
</feature>
<organism evidence="2 3">
    <name type="scientific">Zymoseptoria tritici (strain CBS 115943 / IPO323)</name>
    <name type="common">Speckled leaf blotch fungus</name>
    <name type="synonym">Septoria tritici</name>
    <dbReference type="NCBI Taxonomy" id="336722"/>
    <lineage>
        <taxon>Eukaryota</taxon>
        <taxon>Fungi</taxon>
        <taxon>Dikarya</taxon>
        <taxon>Ascomycota</taxon>
        <taxon>Pezizomycotina</taxon>
        <taxon>Dothideomycetes</taxon>
        <taxon>Dothideomycetidae</taxon>
        <taxon>Mycosphaerellales</taxon>
        <taxon>Mycosphaerellaceae</taxon>
        <taxon>Zymoseptoria</taxon>
    </lineage>
</organism>
<gene>
    <name evidence="2" type="ORF">MYCGRDRAFT_106402</name>
</gene>
<evidence type="ECO:0000313" key="3">
    <source>
        <dbReference type="Proteomes" id="UP000008062"/>
    </source>
</evidence>
<evidence type="ECO:0000256" key="1">
    <source>
        <dbReference type="SAM" id="MobiDB-lite"/>
    </source>
</evidence>
<dbReference type="GeneID" id="13396033"/>
<reference evidence="2 3" key="1">
    <citation type="journal article" date="2011" name="PLoS Genet.">
        <title>Finished genome of the fungal wheat pathogen Mycosphaerella graminicola reveals dispensome structure, chromosome plasticity, and stealth pathogenesis.</title>
        <authorList>
            <person name="Goodwin S.B."/>
            <person name="Ben M'barek S."/>
            <person name="Dhillon B."/>
            <person name="Wittenberg A.H.J."/>
            <person name="Crane C.F."/>
            <person name="Hane J.K."/>
            <person name="Foster A.J."/>
            <person name="Van der Lee T.A.J."/>
            <person name="Grimwood J."/>
            <person name="Aerts A."/>
            <person name="Antoniw J."/>
            <person name="Bailey A."/>
            <person name="Bluhm B."/>
            <person name="Bowler J."/>
            <person name="Bristow J."/>
            <person name="van der Burgt A."/>
            <person name="Canto-Canche B."/>
            <person name="Churchill A.C.L."/>
            <person name="Conde-Ferraez L."/>
            <person name="Cools H.J."/>
            <person name="Coutinho P.M."/>
            <person name="Csukai M."/>
            <person name="Dehal P."/>
            <person name="De Wit P."/>
            <person name="Donzelli B."/>
            <person name="van de Geest H.C."/>
            <person name="van Ham R.C.H.J."/>
            <person name="Hammond-Kosack K.E."/>
            <person name="Henrissat B."/>
            <person name="Kilian A."/>
            <person name="Kobayashi A.K."/>
            <person name="Koopmann E."/>
            <person name="Kourmpetis Y."/>
            <person name="Kuzniar A."/>
            <person name="Lindquist E."/>
            <person name="Lombard V."/>
            <person name="Maliepaard C."/>
            <person name="Martins N."/>
            <person name="Mehrabi R."/>
            <person name="Nap J.P.H."/>
            <person name="Ponomarenko A."/>
            <person name="Rudd J.J."/>
            <person name="Salamov A."/>
            <person name="Schmutz J."/>
            <person name="Schouten H.J."/>
            <person name="Shapiro H."/>
            <person name="Stergiopoulos I."/>
            <person name="Torriani S.F.F."/>
            <person name="Tu H."/>
            <person name="de Vries R.P."/>
            <person name="Waalwijk C."/>
            <person name="Ware S.B."/>
            <person name="Wiebenga A."/>
            <person name="Zwiers L.-H."/>
            <person name="Oliver R.P."/>
            <person name="Grigoriev I.V."/>
            <person name="Kema G.H.J."/>
        </authorList>
    </citation>
    <scope>NUCLEOTIDE SEQUENCE [LARGE SCALE GENOMIC DNA]</scope>
    <source>
        <strain evidence="3">CBS 115943 / IPO323</strain>
    </source>
</reference>
<proteinExistence type="predicted"/>
<accession>F9XP53</accession>
<dbReference type="InParanoid" id="F9XP53"/>
<evidence type="ECO:0000313" key="2">
    <source>
        <dbReference type="EMBL" id="EGP83055.1"/>
    </source>
</evidence>
<dbReference type="RefSeq" id="XP_003848079.1">
    <property type="nucleotide sequence ID" value="XM_003848031.1"/>
</dbReference>
<dbReference type="EMBL" id="CM001207">
    <property type="protein sequence ID" value="EGP83055.1"/>
    <property type="molecule type" value="Genomic_DNA"/>
</dbReference>
<name>F9XP53_ZYMTI</name>
<keyword evidence="3" id="KW-1185">Reference proteome</keyword>
<sequence length="77" mass="8844">HIPPSIVRQNAEGKEYTPHPRARTFSAKYNSSPRQTFFFPPNFRSFPQQQARSLLVLLLPPPPQCPPSPKVARRHRA</sequence>
<dbReference type="AlphaFoldDB" id="F9XP53"/>
<dbReference type="KEGG" id="ztr:MYCGRDRAFT_106402"/>
<feature type="region of interest" description="Disordered" evidence="1">
    <location>
        <begin position="1"/>
        <end position="26"/>
    </location>
</feature>